<evidence type="ECO:0000256" key="3">
    <source>
        <dbReference type="ARBA" id="ARBA00022617"/>
    </source>
</evidence>
<protein>
    <submittedName>
        <fullName evidence="8">Uncharacterized protein</fullName>
    </submittedName>
</protein>
<dbReference type="GO" id="GO:0004497">
    <property type="term" value="F:monooxygenase activity"/>
    <property type="evidence" value="ECO:0007669"/>
    <property type="project" value="UniProtKB-KW"/>
</dbReference>
<accession>A0A834Z7P2</accession>
<reference evidence="8 9" key="1">
    <citation type="submission" date="2020-04" db="EMBL/GenBank/DDBJ databases">
        <title>Plant Genome Project.</title>
        <authorList>
            <person name="Zhang R.-G."/>
        </authorList>
    </citation>
    <scope>NUCLEOTIDE SEQUENCE [LARGE SCALE GENOMIC DNA]</scope>
    <source>
        <strain evidence="8">YNK0</strain>
        <tissue evidence="8">Leaf</tissue>
    </source>
</reference>
<evidence type="ECO:0000256" key="5">
    <source>
        <dbReference type="ARBA" id="ARBA00023002"/>
    </source>
</evidence>
<proteinExistence type="inferred from homology"/>
<keyword evidence="6" id="KW-0408">Iron</keyword>
<name>A0A834Z7P2_TETSI</name>
<evidence type="ECO:0000256" key="6">
    <source>
        <dbReference type="ARBA" id="ARBA00023004"/>
    </source>
</evidence>
<evidence type="ECO:0000313" key="9">
    <source>
        <dbReference type="Proteomes" id="UP000655225"/>
    </source>
</evidence>
<evidence type="ECO:0000256" key="4">
    <source>
        <dbReference type="ARBA" id="ARBA00022723"/>
    </source>
</evidence>
<dbReference type="GO" id="GO:0020037">
    <property type="term" value="F:heme binding"/>
    <property type="evidence" value="ECO:0007669"/>
    <property type="project" value="InterPro"/>
</dbReference>
<dbReference type="Proteomes" id="UP000655225">
    <property type="component" value="Unassembled WGS sequence"/>
</dbReference>
<dbReference type="AlphaFoldDB" id="A0A834Z7P2"/>
<dbReference type="PANTHER" id="PTHR47955">
    <property type="entry name" value="CYTOCHROME P450 FAMILY 71 PROTEIN"/>
    <property type="match status" value="1"/>
</dbReference>
<dbReference type="OrthoDB" id="2789670at2759"/>
<dbReference type="GO" id="GO:0016705">
    <property type="term" value="F:oxidoreductase activity, acting on paired donors, with incorporation or reduction of molecular oxygen"/>
    <property type="evidence" value="ECO:0007669"/>
    <property type="project" value="InterPro"/>
</dbReference>
<comment type="cofactor">
    <cofactor evidence="1">
        <name>heme</name>
        <dbReference type="ChEBI" id="CHEBI:30413"/>
    </cofactor>
</comment>
<keyword evidence="4" id="KW-0479">Metal-binding</keyword>
<keyword evidence="7" id="KW-0503">Monooxygenase</keyword>
<evidence type="ECO:0000313" key="8">
    <source>
        <dbReference type="EMBL" id="KAF8399803.1"/>
    </source>
</evidence>
<keyword evidence="5" id="KW-0560">Oxidoreductase</keyword>
<dbReference type="GO" id="GO:0005506">
    <property type="term" value="F:iron ion binding"/>
    <property type="evidence" value="ECO:0007669"/>
    <property type="project" value="InterPro"/>
</dbReference>
<dbReference type="PANTHER" id="PTHR47955:SF19">
    <property type="entry name" value="CYTOCHROME P450 71A9-LIKE ISOFORM X1"/>
    <property type="match status" value="1"/>
</dbReference>
<evidence type="ECO:0000256" key="2">
    <source>
        <dbReference type="ARBA" id="ARBA00010617"/>
    </source>
</evidence>
<keyword evidence="3" id="KW-0349">Heme</keyword>
<dbReference type="InterPro" id="IPR036396">
    <property type="entry name" value="Cyt_P450_sf"/>
</dbReference>
<keyword evidence="9" id="KW-1185">Reference proteome</keyword>
<evidence type="ECO:0000256" key="1">
    <source>
        <dbReference type="ARBA" id="ARBA00001971"/>
    </source>
</evidence>
<organism evidence="8 9">
    <name type="scientific">Tetracentron sinense</name>
    <name type="common">Spur-leaf</name>
    <dbReference type="NCBI Taxonomy" id="13715"/>
    <lineage>
        <taxon>Eukaryota</taxon>
        <taxon>Viridiplantae</taxon>
        <taxon>Streptophyta</taxon>
        <taxon>Embryophyta</taxon>
        <taxon>Tracheophyta</taxon>
        <taxon>Spermatophyta</taxon>
        <taxon>Magnoliopsida</taxon>
        <taxon>Trochodendrales</taxon>
        <taxon>Trochodendraceae</taxon>
        <taxon>Tetracentron</taxon>
    </lineage>
</organism>
<gene>
    <name evidence="8" type="ORF">HHK36_015674</name>
</gene>
<evidence type="ECO:0000256" key="7">
    <source>
        <dbReference type="ARBA" id="ARBA00023033"/>
    </source>
</evidence>
<comment type="similarity">
    <text evidence="2">Belongs to the cytochrome P450 family.</text>
</comment>
<dbReference type="EMBL" id="JABCRI010000010">
    <property type="protein sequence ID" value="KAF8399803.1"/>
    <property type="molecule type" value="Genomic_DNA"/>
</dbReference>
<dbReference type="SUPFAM" id="SSF48264">
    <property type="entry name" value="Cytochrome P450"/>
    <property type="match status" value="1"/>
</dbReference>
<sequence length="186" mass="21298">MMSRFHVILLETKDLLAGFTIADFLPSLGWINKFNGLEARLQKNFSELDSYYDEIIEERLDPKWPQSGHEYLFDVLLRVQKDPTQAITLTRDQIKGVLTVCVFPYTPFPWFGTLFGSNLGHLPNLLIHLFNDSSLRSFGSIIGKVLKLDDPTKVCSRPSMARVCIEVDLLKNNPERFWLGIGDHGR</sequence>
<comment type="caution">
    <text evidence="8">The sequence shown here is derived from an EMBL/GenBank/DDBJ whole genome shotgun (WGS) entry which is preliminary data.</text>
</comment>